<evidence type="ECO:0000256" key="1">
    <source>
        <dbReference type="SAM" id="Phobius"/>
    </source>
</evidence>
<keyword evidence="1" id="KW-1133">Transmembrane helix</keyword>
<protein>
    <submittedName>
        <fullName evidence="2">Uncharacterized protein</fullName>
    </submittedName>
</protein>
<keyword evidence="3" id="KW-1185">Reference proteome</keyword>
<sequence length="94" mass="10759">MQYAMISFIILINALTGACILVMGFRRIRYDERASRDVYVTNKTCLDATREKPIVDSITQASSLIVIHRHNIRLKSLQIPGWRRCGPYPYTGLS</sequence>
<dbReference type="EMBL" id="JPKZ01002034">
    <property type="protein sequence ID" value="KHN78790.1"/>
    <property type="molecule type" value="Genomic_DNA"/>
</dbReference>
<accession>A0A0B2VCS8</accession>
<organism evidence="2 3">
    <name type="scientific">Toxocara canis</name>
    <name type="common">Canine roundworm</name>
    <dbReference type="NCBI Taxonomy" id="6265"/>
    <lineage>
        <taxon>Eukaryota</taxon>
        <taxon>Metazoa</taxon>
        <taxon>Ecdysozoa</taxon>
        <taxon>Nematoda</taxon>
        <taxon>Chromadorea</taxon>
        <taxon>Rhabditida</taxon>
        <taxon>Spirurina</taxon>
        <taxon>Ascaridomorpha</taxon>
        <taxon>Ascaridoidea</taxon>
        <taxon>Toxocaridae</taxon>
        <taxon>Toxocara</taxon>
    </lineage>
</organism>
<feature type="transmembrane region" description="Helical" evidence="1">
    <location>
        <begin position="6"/>
        <end position="25"/>
    </location>
</feature>
<dbReference type="Proteomes" id="UP000031036">
    <property type="component" value="Unassembled WGS sequence"/>
</dbReference>
<keyword evidence="1" id="KW-0812">Transmembrane</keyword>
<evidence type="ECO:0000313" key="2">
    <source>
        <dbReference type="EMBL" id="KHN78790.1"/>
    </source>
</evidence>
<evidence type="ECO:0000313" key="3">
    <source>
        <dbReference type="Proteomes" id="UP000031036"/>
    </source>
</evidence>
<gene>
    <name evidence="2" type="ORF">Tcan_14636</name>
</gene>
<keyword evidence="1" id="KW-0472">Membrane</keyword>
<name>A0A0B2VCS8_TOXCA</name>
<dbReference type="AlphaFoldDB" id="A0A0B2VCS8"/>
<reference evidence="2 3" key="1">
    <citation type="submission" date="2014-11" db="EMBL/GenBank/DDBJ databases">
        <title>Genetic blueprint of the zoonotic pathogen Toxocara canis.</title>
        <authorList>
            <person name="Zhu X.-Q."/>
            <person name="Korhonen P.K."/>
            <person name="Cai H."/>
            <person name="Young N.D."/>
            <person name="Nejsum P."/>
            <person name="von Samson-Himmelstjerna G."/>
            <person name="Boag P.R."/>
            <person name="Tan P."/>
            <person name="Li Q."/>
            <person name="Min J."/>
            <person name="Yang Y."/>
            <person name="Wang X."/>
            <person name="Fang X."/>
            <person name="Hall R.S."/>
            <person name="Hofmann A."/>
            <person name="Sternberg P.W."/>
            <person name="Jex A.R."/>
            <person name="Gasser R.B."/>
        </authorList>
    </citation>
    <scope>NUCLEOTIDE SEQUENCE [LARGE SCALE GENOMIC DNA]</scope>
    <source>
        <strain evidence="2">PN_DK_2014</strain>
    </source>
</reference>
<proteinExistence type="predicted"/>
<comment type="caution">
    <text evidence="2">The sequence shown here is derived from an EMBL/GenBank/DDBJ whole genome shotgun (WGS) entry which is preliminary data.</text>
</comment>